<dbReference type="CDD" id="cd04182">
    <property type="entry name" value="GT_2_like_f"/>
    <property type="match status" value="1"/>
</dbReference>
<dbReference type="InterPro" id="IPR000866">
    <property type="entry name" value="AhpC/TSA"/>
</dbReference>
<dbReference type="PANTHER" id="PTHR43640:SF1">
    <property type="entry name" value="THIOREDOXIN-DEPENDENT PEROXIREDOXIN"/>
    <property type="match status" value="1"/>
</dbReference>
<dbReference type="InterPro" id="IPR036249">
    <property type="entry name" value="Thioredoxin-like_sf"/>
</dbReference>
<dbReference type="AlphaFoldDB" id="A0A238WRX8"/>
<dbReference type="GO" id="GO:0016209">
    <property type="term" value="F:antioxidant activity"/>
    <property type="evidence" value="ECO:0007669"/>
    <property type="project" value="InterPro"/>
</dbReference>
<dbReference type="SUPFAM" id="SSF53448">
    <property type="entry name" value="Nucleotide-diphospho-sugar transferases"/>
    <property type="match status" value="1"/>
</dbReference>
<feature type="domain" description="Thioredoxin" evidence="1">
    <location>
        <begin position="217"/>
        <end position="372"/>
    </location>
</feature>
<protein>
    <submittedName>
        <fullName evidence="2">CTP:molybdopterin cytidylyltransferase MocA</fullName>
    </submittedName>
</protein>
<evidence type="ECO:0000313" key="2">
    <source>
        <dbReference type="EMBL" id="SNR49073.1"/>
    </source>
</evidence>
<dbReference type="InterPro" id="IPR029044">
    <property type="entry name" value="Nucleotide-diphossugar_trans"/>
</dbReference>
<dbReference type="PANTHER" id="PTHR43640">
    <property type="entry name" value="OS07G0260300 PROTEIN"/>
    <property type="match status" value="1"/>
</dbReference>
<dbReference type="Pfam" id="PF00578">
    <property type="entry name" value="AhpC-TSA"/>
    <property type="match status" value="1"/>
</dbReference>
<proteinExistence type="predicted"/>
<dbReference type="GO" id="GO:0016779">
    <property type="term" value="F:nucleotidyltransferase activity"/>
    <property type="evidence" value="ECO:0007669"/>
    <property type="project" value="UniProtKB-KW"/>
</dbReference>
<dbReference type="EMBL" id="FZNW01000007">
    <property type="protein sequence ID" value="SNR49073.1"/>
    <property type="molecule type" value="Genomic_DNA"/>
</dbReference>
<keyword evidence="2" id="KW-0548">Nucleotidyltransferase</keyword>
<name>A0A238WRX8_9PSEU</name>
<sequence length="400" mass="42257">MTVAGLLLAAGAGTRFGGPKALAELDGRPLVEHGAALLRDAGCEPIHVVLGAAADRVRAVADLGDTHLVTNEDWADGLASSLRAGLRSLPSGVDAVLITLVDQPLIDVEALRRLRAAHAAGAVVAAARYLGVTRNPVLLDRSVWSSVVEHAHGDSGARGFLRANPALVTAVDCDDAGTPFDVDTADDLAEVRRVHGARARLGHGTVTPMARVESTMLSLDTHAPDFALPDPSGKIWSLDAVAGRHGTLVAFLCNHCPFVAHIAVPFGEAAARWIDSGVSVIGINSNDTDSHPEDSPEKMVEFAAEWNWTFPYVSDPTQSVAHAYRAACTPDFFLFDSGRRLVYRGRFDAATPGNDEPVTGAELDNAVTALLRGAPLDAEQRPSMGCNIKWKPGNEPDWSG</sequence>
<keyword evidence="2" id="KW-0808">Transferase</keyword>
<dbReference type="Proteomes" id="UP000198348">
    <property type="component" value="Unassembled WGS sequence"/>
</dbReference>
<evidence type="ECO:0000259" key="1">
    <source>
        <dbReference type="PROSITE" id="PS51352"/>
    </source>
</evidence>
<dbReference type="SUPFAM" id="SSF52833">
    <property type="entry name" value="Thioredoxin-like"/>
    <property type="match status" value="1"/>
</dbReference>
<accession>A0A238WRX8</accession>
<evidence type="ECO:0000313" key="3">
    <source>
        <dbReference type="Proteomes" id="UP000198348"/>
    </source>
</evidence>
<dbReference type="Pfam" id="PF12804">
    <property type="entry name" value="NTP_transf_3"/>
    <property type="match status" value="1"/>
</dbReference>
<dbReference type="Gene3D" id="3.40.30.10">
    <property type="entry name" value="Glutaredoxin"/>
    <property type="match status" value="1"/>
</dbReference>
<gene>
    <name evidence="2" type="ORF">SAMN06265360_107122</name>
</gene>
<reference evidence="2 3" key="1">
    <citation type="submission" date="2017-06" db="EMBL/GenBank/DDBJ databases">
        <authorList>
            <person name="Kim H.J."/>
            <person name="Triplett B.A."/>
        </authorList>
    </citation>
    <scope>NUCLEOTIDE SEQUENCE [LARGE SCALE GENOMIC DNA]</scope>
    <source>
        <strain evidence="2 3">DSM 45207</strain>
    </source>
</reference>
<dbReference type="Gene3D" id="3.90.550.10">
    <property type="entry name" value="Spore Coat Polysaccharide Biosynthesis Protein SpsA, Chain A"/>
    <property type="match status" value="1"/>
</dbReference>
<dbReference type="InterPro" id="IPR047262">
    <property type="entry name" value="PRX-like1"/>
</dbReference>
<dbReference type="RefSeq" id="WP_217898490.1">
    <property type="nucleotide sequence ID" value="NZ_FZNW01000007.1"/>
</dbReference>
<dbReference type="GO" id="GO:0016491">
    <property type="term" value="F:oxidoreductase activity"/>
    <property type="evidence" value="ECO:0007669"/>
    <property type="project" value="InterPro"/>
</dbReference>
<dbReference type="CDD" id="cd02969">
    <property type="entry name" value="PRX_like1"/>
    <property type="match status" value="1"/>
</dbReference>
<dbReference type="InterPro" id="IPR013766">
    <property type="entry name" value="Thioredoxin_domain"/>
</dbReference>
<dbReference type="PROSITE" id="PS51352">
    <property type="entry name" value="THIOREDOXIN_2"/>
    <property type="match status" value="1"/>
</dbReference>
<dbReference type="InterPro" id="IPR025877">
    <property type="entry name" value="MobA-like_NTP_Trfase"/>
</dbReference>
<organism evidence="2 3">
    <name type="scientific">Haloechinothrix alba</name>
    <dbReference type="NCBI Taxonomy" id="664784"/>
    <lineage>
        <taxon>Bacteria</taxon>
        <taxon>Bacillati</taxon>
        <taxon>Actinomycetota</taxon>
        <taxon>Actinomycetes</taxon>
        <taxon>Pseudonocardiales</taxon>
        <taxon>Pseudonocardiaceae</taxon>
        <taxon>Haloechinothrix</taxon>
    </lineage>
</organism>
<keyword evidence="3" id="KW-1185">Reference proteome</keyword>